<organism evidence="2">
    <name type="scientific">Lamprotornis superbus</name>
    <dbReference type="NCBI Taxonomy" id="245042"/>
    <lineage>
        <taxon>Eukaryota</taxon>
        <taxon>Metazoa</taxon>
        <taxon>Chordata</taxon>
        <taxon>Craniata</taxon>
        <taxon>Vertebrata</taxon>
        <taxon>Euteleostomi</taxon>
        <taxon>Archelosauria</taxon>
        <taxon>Archosauria</taxon>
        <taxon>Dinosauria</taxon>
        <taxon>Saurischia</taxon>
        <taxon>Theropoda</taxon>
        <taxon>Coelurosauria</taxon>
        <taxon>Aves</taxon>
        <taxon>Neognathae</taxon>
        <taxon>Neoaves</taxon>
        <taxon>Telluraves</taxon>
        <taxon>Australaves</taxon>
        <taxon>Passeriformes</taxon>
        <taxon>Sturnidae</taxon>
        <taxon>Lamprotornis</taxon>
    </lineage>
</organism>
<gene>
    <name evidence="3" type="ORF">IHE44_0014923</name>
    <name evidence="2" type="ORF">IHE44_013894</name>
</gene>
<evidence type="ECO:0000259" key="1">
    <source>
        <dbReference type="Pfam" id="PF07647"/>
    </source>
</evidence>
<dbReference type="Pfam" id="PF07647">
    <property type="entry name" value="SAM_2"/>
    <property type="match status" value="1"/>
</dbReference>
<dbReference type="EMBL" id="JADDUC010000009">
    <property type="protein sequence ID" value="KAG0131369.1"/>
    <property type="molecule type" value="Genomic_DNA"/>
</dbReference>
<dbReference type="InterPro" id="IPR013761">
    <property type="entry name" value="SAM/pointed_sf"/>
</dbReference>
<comment type="caution">
    <text evidence="2">The sequence shown here is derived from an EMBL/GenBank/DDBJ whole genome shotgun (WGS) entry which is preliminary data.</text>
</comment>
<dbReference type="InterPro" id="IPR001660">
    <property type="entry name" value="SAM"/>
</dbReference>
<keyword evidence="4" id="KW-1185">Reference proteome</keyword>
<protein>
    <recommendedName>
        <fullName evidence="1">SAM domain-containing protein</fullName>
    </recommendedName>
</protein>
<evidence type="ECO:0000313" key="4">
    <source>
        <dbReference type="Proteomes" id="UP000618051"/>
    </source>
</evidence>
<feature type="domain" description="SAM" evidence="1">
    <location>
        <begin position="99"/>
        <end position="128"/>
    </location>
</feature>
<reference evidence="3 4" key="2">
    <citation type="journal article" date="2021" name="J. Hered.">
        <title>Feather Gene Expression Elucidates the Developmental Basis of Plumage Iridescence in African Starlings.</title>
        <authorList>
            <person name="Rubenstein D.R."/>
            <person name="Corvelo A."/>
            <person name="MacManes M.D."/>
            <person name="Maia R."/>
            <person name="Narzisi G."/>
            <person name="Rousaki A."/>
            <person name="Vandenabeele P."/>
            <person name="Shawkey M.D."/>
            <person name="Solomon J."/>
        </authorList>
    </citation>
    <scope>NUCLEOTIDE SEQUENCE [LARGE SCALE GENOMIC DNA]</scope>
    <source>
        <strain evidence="3">SS15</strain>
    </source>
</reference>
<dbReference type="CDD" id="cd09487">
    <property type="entry name" value="SAM_superfamily"/>
    <property type="match status" value="1"/>
</dbReference>
<dbReference type="EMBL" id="JADDUC020000009">
    <property type="protein sequence ID" value="KAI1236670.1"/>
    <property type="molecule type" value="Genomic_DNA"/>
</dbReference>
<evidence type="ECO:0000313" key="3">
    <source>
        <dbReference type="EMBL" id="KAI1236670.1"/>
    </source>
</evidence>
<evidence type="ECO:0000313" key="2">
    <source>
        <dbReference type="EMBL" id="KAG0131369.1"/>
    </source>
</evidence>
<reference evidence="3" key="3">
    <citation type="submission" date="2022-01" db="EMBL/GenBank/DDBJ databases">
        <authorList>
            <person name="Rubenstein D.R."/>
        </authorList>
    </citation>
    <scope>NUCLEOTIDE SEQUENCE</scope>
    <source>
        <strain evidence="3">SS15</strain>
        <tissue evidence="3">Liver</tissue>
    </source>
</reference>
<dbReference type="AlphaFoldDB" id="A0A835U1E0"/>
<dbReference type="Proteomes" id="UP000618051">
    <property type="component" value="Unassembled WGS sequence"/>
</dbReference>
<sequence length="262" mass="29257">MPEQCIRLVSNTSKISKKCNHRTNEVPWEKLAVTCSQGRAPGSAAAQHQPGPPVAIPDASVQGSCAQHLCTCEETVLVIIIIIIIIVSCDARNRGVIDLFHLTEVDLRKLGIENQGHRTHLISNILLLQEVKQKREPKMIAAGKLSSLPRNSPVNHQFSLASSMDLLTTKPSPIEHRSNSFQGISIHGTLPRKKKGTVPSRSCEMFSHMGTLHYTRARQQPPFIQDIIEEYPPEHGKSRELNDRDQNILDPTLEYVKICMDK</sequence>
<proteinExistence type="predicted"/>
<reference evidence="2" key="1">
    <citation type="submission" date="2020-10" db="EMBL/GenBank/DDBJ databases">
        <title>Feather gene expression reveals the developmental basis of iridescence in African starlings.</title>
        <authorList>
            <person name="Rubenstein D.R."/>
        </authorList>
    </citation>
    <scope>NUCLEOTIDE SEQUENCE</scope>
    <source>
        <strain evidence="2">SS15</strain>
        <tissue evidence="2">Liver</tissue>
    </source>
</reference>
<accession>A0A835U1E0</accession>
<dbReference type="OrthoDB" id="2412973at2759"/>
<name>A0A835U1E0_9PASS</name>
<dbReference type="SUPFAM" id="SSF47769">
    <property type="entry name" value="SAM/Pointed domain"/>
    <property type="match status" value="1"/>
</dbReference>